<dbReference type="EMBL" id="BLYI01000047">
    <property type="protein sequence ID" value="GFO86006.1"/>
    <property type="molecule type" value="Genomic_DNA"/>
</dbReference>
<proteinExistence type="predicted"/>
<accession>A0A916QBC3</accession>
<dbReference type="SUPFAM" id="SSF48317">
    <property type="entry name" value="Acid phosphatase/Vanadium-dependent haloperoxidase"/>
    <property type="match status" value="1"/>
</dbReference>
<evidence type="ECO:0000313" key="3">
    <source>
        <dbReference type="Proteomes" id="UP000613208"/>
    </source>
</evidence>
<reference evidence="2" key="1">
    <citation type="submission" date="2020-06" db="EMBL/GenBank/DDBJ databases">
        <title>Characterization of fructooligosaccharide metabolism and fructooligosaccharide-degrading enzymes in human commensal butyrate producers.</title>
        <authorList>
            <person name="Tanno H."/>
            <person name="Fujii T."/>
            <person name="Hirano K."/>
            <person name="Maeno S."/>
            <person name="Tonozuka T."/>
            <person name="Sakamoto M."/>
            <person name="Ohkuma M."/>
            <person name="Tochio T."/>
            <person name="Endo A."/>
        </authorList>
    </citation>
    <scope>NUCLEOTIDE SEQUENCE</scope>
    <source>
        <strain evidence="2">JCM 17466</strain>
    </source>
</reference>
<sequence length="238" mass="27444">MSINGLWKKKRIWVIPVYGFFYMAAFVFLENNSSAKLHMIHSVIDDQIPFCEYFIIPYLMWFLYITCVICYFAFGKRSSKEYYQLLVSLGTGMTVFIITCFVYPNGQALRPELTGDGIFIKLVEMLYHMDTPTNVLPSMHVFCSSACWLALYEHTRGRIEKQKDNRKLKQQKAGLAGAGVLTAAIILSTVFLKQHSVIDVASAVLLNIICYQLYYKIIPVRYKKRVLSGEREESVSYF</sequence>
<feature type="transmembrane region" description="Helical" evidence="1">
    <location>
        <begin position="12"/>
        <end position="29"/>
    </location>
</feature>
<dbReference type="InterPro" id="IPR036938">
    <property type="entry name" value="PAP2/HPO_sf"/>
</dbReference>
<feature type="transmembrane region" description="Helical" evidence="1">
    <location>
        <begin position="197"/>
        <end position="215"/>
    </location>
</feature>
<comment type="caution">
    <text evidence="2">The sequence shown here is derived from an EMBL/GenBank/DDBJ whole genome shotgun (WGS) entry which is preliminary data.</text>
</comment>
<dbReference type="RefSeq" id="WP_201311684.1">
    <property type="nucleotide sequence ID" value="NZ_BLYI01000047.1"/>
</dbReference>
<feature type="transmembrane region" description="Helical" evidence="1">
    <location>
        <begin position="135"/>
        <end position="152"/>
    </location>
</feature>
<keyword evidence="1" id="KW-1133">Transmembrane helix</keyword>
<dbReference type="AlphaFoldDB" id="A0A916QBC3"/>
<feature type="transmembrane region" description="Helical" evidence="1">
    <location>
        <begin position="55"/>
        <end position="74"/>
    </location>
</feature>
<gene>
    <name evidence="2" type="ORF">ANBU17_23530</name>
</gene>
<feature type="transmembrane region" description="Helical" evidence="1">
    <location>
        <begin position="173"/>
        <end position="191"/>
    </location>
</feature>
<keyword evidence="1" id="KW-0472">Membrane</keyword>
<dbReference type="Proteomes" id="UP000613208">
    <property type="component" value="Unassembled WGS sequence"/>
</dbReference>
<organism evidence="2 3">
    <name type="scientific">Anaerostipes butyraticus</name>
    <dbReference type="NCBI Taxonomy" id="645466"/>
    <lineage>
        <taxon>Bacteria</taxon>
        <taxon>Bacillati</taxon>
        <taxon>Bacillota</taxon>
        <taxon>Clostridia</taxon>
        <taxon>Lachnospirales</taxon>
        <taxon>Lachnospiraceae</taxon>
        <taxon>Anaerostipes</taxon>
    </lineage>
</organism>
<keyword evidence="1" id="KW-0812">Transmembrane</keyword>
<keyword evidence="3" id="KW-1185">Reference proteome</keyword>
<feature type="transmembrane region" description="Helical" evidence="1">
    <location>
        <begin position="86"/>
        <end position="104"/>
    </location>
</feature>
<evidence type="ECO:0000313" key="2">
    <source>
        <dbReference type="EMBL" id="GFO86006.1"/>
    </source>
</evidence>
<name>A0A916QBC3_9FIRM</name>
<protein>
    <submittedName>
        <fullName evidence="2">PAP2 family phosphoesterase</fullName>
    </submittedName>
</protein>
<evidence type="ECO:0000256" key="1">
    <source>
        <dbReference type="SAM" id="Phobius"/>
    </source>
</evidence>